<dbReference type="PANTHER" id="PTHR46558">
    <property type="entry name" value="TRACRIPTIONAL REGULATORY PROTEIN-RELATED-RELATED"/>
    <property type="match status" value="1"/>
</dbReference>
<comment type="caution">
    <text evidence="3">The sequence shown here is derived from an EMBL/GenBank/DDBJ whole genome shotgun (WGS) entry which is preliminary data.</text>
</comment>
<dbReference type="InterPro" id="IPR010982">
    <property type="entry name" value="Lambda_DNA-bd_dom_sf"/>
</dbReference>
<name>A0ABW2NGI6_9BACL</name>
<feature type="domain" description="HTH cro/C1-type" evidence="2">
    <location>
        <begin position="5"/>
        <end position="59"/>
    </location>
</feature>
<dbReference type="Proteomes" id="UP001596483">
    <property type="component" value="Unassembled WGS sequence"/>
</dbReference>
<evidence type="ECO:0000313" key="3">
    <source>
        <dbReference type="EMBL" id="MFC7364498.1"/>
    </source>
</evidence>
<dbReference type="CDD" id="cd00093">
    <property type="entry name" value="HTH_XRE"/>
    <property type="match status" value="1"/>
</dbReference>
<protein>
    <submittedName>
        <fullName evidence="3">Helix-turn-helix transcriptional regulator</fullName>
    </submittedName>
</protein>
<gene>
    <name evidence="3" type="ORF">ACFQQH_05075</name>
</gene>
<evidence type="ECO:0000313" key="4">
    <source>
        <dbReference type="Proteomes" id="UP001596483"/>
    </source>
</evidence>
<proteinExistence type="predicted"/>
<dbReference type="SMART" id="SM00530">
    <property type="entry name" value="HTH_XRE"/>
    <property type="match status" value="1"/>
</dbReference>
<dbReference type="InterPro" id="IPR001387">
    <property type="entry name" value="Cro/C1-type_HTH"/>
</dbReference>
<dbReference type="Pfam" id="PF01381">
    <property type="entry name" value="HTH_3"/>
    <property type="match status" value="1"/>
</dbReference>
<accession>A0ABW2NGI6</accession>
<evidence type="ECO:0000256" key="1">
    <source>
        <dbReference type="ARBA" id="ARBA00023125"/>
    </source>
</evidence>
<dbReference type="RefSeq" id="WP_157297334.1">
    <property type="nucleotide sequence ID" value="NZ_JBHTCT010000011.1"/>
</dbReference>
<dbReference type="EMBL" id="JBHTCT010000011">
    <property type="protein sequence ID" value="MFC7364498.1"/>
    <property type="molecule type" value="Genomic_DNA"/>
</dbReference>
<reference evidence="4" key="1">
    <citation type="journal article" date="2019" name="Int. J. Syst. Evol. Microbiol.">
        <title>The Global Catalogue of Microorganisms (GCM) 10K type strain sequencing project: providing services to taxonomists for standard genome sequencing and annotation.</title>
        <authorList>
            <consortium name="The Broad Institute Genomics Platform"/>
            <consortium name="The Broad Institute Genome Sequencing Center for Infectious Disease"/>
            <person name="Wu L."/>
            <person name="Ma J."/>
        </authorList>
    </citation>
    <scope>NUCLEOTIDE SEQUENCE [LARGE SCALE GENOMIC DNA]</scope>
    <source>
        <strain evidence="4">JCM 4738</strain>
    </source>
</reference>
<dbReference type="SUPFAM" id="SSF47413">
    <property type="entry name" value="lambda repressor-like DNA-binding domains"/>
    <property type="match status" value="1"/>
</dbReference>
<sequence>MREWLKEKREKKNLTQEQVAIKVGVARTTYAMYEQGRRNPDVGVAVRIGDLLKFKWTLFFEEEVHEARKKQEVS</sequence>
<dbReference type="Gene3D" id="1.10.260.40">
    <property type="entry name" value="lambda repressor-like DNA-binding domains"/>
    <property type="match status" value="1"/>
</dbReference>
<organism evidence="3 4">
    <name type="scientific">Bhargavaea changchunensis</name>
    <dbReference type="NCBI Taxonomy" id="2134037"/>
    <lineage>
        <taxon>Bacteria</taxon>
        <taxon>Bacillati</taxon>
        <taxon>Bacillota</taxon>
        <taxon>Bacilli</taxon>
        <taxon>Bacillales</taxon>
        <taxon>Caryophanaceae</taxon>
        <taxon>Bhargavaea</taxon>
    </lineage>
</organism>
<keyword evidence="4" id="KW-1185">Reference proteome</keyword>
<keyword evidence="1" id="KW-0238">DNA-binding</keyword>
<dbReference type="PROSITE" id="PS50943">
    <property type="entry name" value="HTH_CROC1"/>
    <property type="match status" value="1"/>
</dbReference>
<evidence type="ECO:0000259" key="2">
    <source>
        <dbReference type="PROSITE" id="PS50943"/>
    </source>
</evidence>
<dbReference type="PANTHER" id="PTHR46558:SF14">
    <property type="entry name" value="HTH-TYPE TRANSCRIPTIONAL REGULATOR ANSR"/>
    <property type="match status" value="1"/>
</dbReference>